<feature type="region of interest" description="Disordered" evidence="1">
    <location>
        <begin position="1"/>
        <end position="47"/>
    </location>
</feature>
<dbReference type="EMBL" id="CADCUT010000029">
    <property type="protein sequence ID" value="CAA9389369.1"/>
    <property type="molecule type" value="Genomic_DNA"/>
</dbReference>
<evidence type="ECO:0000313" key="2">
    <source>
        <dbReference type="EMBL" id="CAA9389369.1"/>
    </source>
</evidence>
<gene>
    <name evidence="2" type="ORF">AVDCRST_MAG03-489</name>
</gene>
<accession>A0A6J4NIT2</accession>
<reference evidence="2" key="1">
    <citation type="submission" date="2020-02" db="EMBL/GenBank/DDBJ databases">
        <authorList>
            <person name="Meier V. D."/>
        </authorList>
    </citation>
    <scope>NUCLEOTIDE SEQUENCE</scope>
    <source>
        <strain evidence="2">AVDCRST_MAG03</strain>
    </source>
</reference>
<feature type="non-terminal residue" evidence="2">
    <location>
        <position position="78"/>
    </location>
</feature>
<name>A0A6J4NIT2_9ACTN</name>
<dbReference type="AlphaFoldDB" id="A0A6J4NIT2"/>
<sequence>CPRTARAGTRGTTCGDGCSSWSPRRSSWPPASGPGTWSACSAGRSSSSPAWPFSFPTSVPARALAGAVPGEIPGAVPD</sequence>
<protein>
    <submittedName>
        <fullName evidence="2">Uncharacterized protein</fullName>
    </submittedName>
</protein>
<proteinExistence type="predicted"/>
<feature type="non-terminal residue" evidence="2">
    <location>
        <position position="1"/>
    </location>
</feature>
<organism evidence="2">
    <name type="scientific">uncultured Rubrobacteraceae bacterium</name>
    <dbReference type="NCBI Taxonomy" id="349277"/>
    <lineage>
        <taxon>Bacteria</taxon>
        <taxon>Bacillati</taxon>
        <taxon>Actinomycetota</taxon>
        <taxon>Rubrobacteria</taxon>
        <taxon>Rubrobacterales</taxon>
        <taxon>Rubrobacteraceae</taxon>
        <taxon>environmental samples</taxon>
    </lineage>
</organism>
<evidence type="ECO:0000256" key="1">
    <source>
        <dbReference type="SAM" id="MobiDB-lite"/>
    </source>
</evidence>